<dbReference type="Pfam" id="PF01852">
    <property type="entry name" value="START"/>
    <property type="match status" value="1"/>
</dbReference>
<dbReference type="GO" id="GO:0005737">
    <property type="term" value="C:cytoplasm"/>
    <property type="evidence" value="ECO:0007669"/>
    <property type="project" value="UniProtKB-ARBA"/>
</dbReference>
<proteinExistence type="predicted"/>
<keyword evidence="2" id="KW-0812">Transmembrane</keyword>
<organism evidence="4 5">
    <name type="scientific">Mixia osmundae (strain CBS 9802 / IAM 14324 / JCM 22182 / KY 12970)</name>
    <dbReference type="NCBI Taxonomy" id="764103"/>
    <lineage>
        <taxon>Eukaryota</taxon>
        <taxon>Fungi</taxon>
        <taxon>Dikarya</taxon>
        <taxon>Basidiomycota</taxon>
        <taxon>Pucciniomycotina</taxon>
        <taxon>Mixiomycetes</taxon>
        <taxon>Mixiales</taxon>
        <taxon>Mixiaceae</taxon>
        <taxon>Mixia</taxon>
    </lineage>
</organism>
<protein>
    <recommendedName>
        <fullName evidence="3">START domain-containing protein</fullName>
    </recommendedName>
</protein>
<evidence type="ECO:0000256" key="2">
    <source>
        <dbReference type="SAM" id="Phobius"/>
    </source>
</evidence>
<feature type="domain" description="START" evidence="3">
    <location>
        <begin position="162"/>
        <end position="363"/>
    </location>
</feature>
<dbReference type="PROSITE" id="PS50848">
    <property type="entry name" value="START"/>
    <property type="match status" value="1"/>
</dbReference>
<evidence type="ECO:0000259" key="3">
    <source>
        <dbReference type="PROSITE" id="PS50848"/>
    </source>
</evidence>
<feature type="compositionally biased region" description="Acidic residues" evidence="1">
    <location>
        <begin position="398"/>
        <end position="422"/>
    </location>
</feature>
<feature type="region of interest" description="Disordered" evidence="1">
    <location>
        <begin position="390"/>
        <end position="422"/>
    </location>
</feature>
<dbReference type="PANTHER" id="PTHR19308">
    <property type="entry name" value="PHOSPHATIDYLCHOLINE TRANSFER PROTEIN"/>
    <property type="match status" value="1"/>
</dbReference>
<dbReference type="PANTHER" id="PTHR19308:SF14">
    <property type="entry name" value="START DOMAIN-CONTAINING PROTEIN"/>
    <property type="match status" value="1"/>
</dbReference>
<dbReference type="OMA" id="ANFLHIT"/>
<feature type="transmembrane region" description="Helical" evidence="2">
    <location>
        <begin position="477"/>
        <end position="500"/>
    </location>
</feature>
<dbReference type="Gene3D" id="3.30.530.20">
    <property type="match status" value="1"/>
</dbReference>
<keyword evidence="5" id="KW-1185">Reference proteome</keyword>
<dbReference type="OrthoDB" id="333905at2759"/>
<dbReference type="GO" id="GO:0008289">
    <property type="term" value="F:lipid binding"/>
    <property type="evidence" value="ECO:0007669"/>
    <property type="project" value="InterPro"/>
</dbReference>
<dbReference type="Proteomes" id="UP000009131">
    <property type="component" value="Unassembled WGS sequence"/>
</dbReference>
<keyword evidence="2" id="KW-1133">Transmembrane helix</keyword>
<dbReference type="SUPFAM" id="SSF55961">
    <property type="entry name" value="Bet v1-like"/>
    <property type="match status" value="1"/>
</dbReference>
<sequence>MAAAEGPISKRHIVSDDASSRTAFALVSSVAPLYFLITLKQRLSLDNLHLGLVEVVLLLVLRFVINLNPVNAVRRAESVAGVVSQADQDEYDRSSVVPKARRLKRKPKSRKSAKSKGEHPVYTDAVIDKCLYSMLAIVDPKPLGELKEPKDDTPAPIPLDQWALVHDSERTKVMKHPSMPQLYAISSTFPELEVRKLWEVLIDAGNRVTWDGLCEKAETVEELGPRGVKADGKRQGSIAYLAMKGMFPVKAKDMCLLSIITRLPPTASTVPDSSDKPILRLMCATTSVEHKDRPEQSGYNRMKLAISGFVAEEDGHGGSRLIQITDLSGLGSWVPDKIIQLVTKNIIPKSLAKVGKLAETYEPKKERAALQGDDWLPPLLGSWDDPALAKEAQGADAGEIEADDSEGEEGEEEEEDDDDEELANMPASEARSLRELVVQLRTVTSRLSSLESGTKNEQSGWLQRIMPSNAAVHQSTGLAGVLSSSVFGGAVGAATVFALFMRMTRRRQ</sequence>
<reference evidence="4 5" key="2">
    <citation type="journal article" date="2012" name="Open Biol.">
        <title>Characteristics of nucleosomes and linker DNA regions on the genome of the basidiomycete Mixia osmundae revealed by mono- and dinucleosome mapping.</title>
        <authorList>
            <person name="Nishida H."/>
            <person name="Kondo S."/>
            <person name="Matsumoto T."/>
            <person name="Suzuki Y."/>
            <person name="Yoshikawa H."/>
            <person name="Taylor T.D."/>
            <person name="Sugiyama J."/>
        </authorList>
    </citation>
    <scope>NUCLEOTIDE SEQUENCE [LARGE SCALE GENOMIC DNA]</scope>
    <source>
        <strain evidence="5">CBS 9802 / IAM 14324 / JCM 22182 / KY 12970</strain>
    </source>
</reference>
<name>G7DSC9_MIXOS</name>
<feature type="compositionally biased region" description="Basic residues" evidence="1">
    <location>
        <begin position="99"/>
        <end position="114"/>
    </location>
</feature>
<dbReference type="eggNOG" id="ENOG502SBA0">
    <property type="taxonomic scope" value="Eukaryota"/>
</dbReference>
<evidence type="ECO:0000313" key="5">
    <source>
        <dbReference type="Proteomes" id="UP000009131"/>
    </source>
</evidence>
<comment type="caution">
    <text evidence="4">The sequence shown here is derived from an EMBL/GenBank/DDBJ whole genome shotgun (WGS) entry which is preliminary data.</text>
</comment>
<reference evidence="4 5" key="1">
    <citation type="journal article" date="2011" name="J. Gen. Appl. Microbiol.">
        <title>Draft genome sequencing of the enigmatic basidiomycete Mixia osmundae.</title>
        <authorList>
            <person name="Nishida H."/>
            <person name="Nagatsuka Y."/>
            <person name="Sugiyama J."/>
        </authorList>
    </citation>
    <scope>NUCLEOTIDE SEQUENCE [LARGE SCALE GENOMIC DNA]</scope>
    <source>
        <strain evidence="5">CBS 9802 / IAM 14324 / JCM 22182 / KY 12970</strain>
    </source>
</reference>
<dbReference type="HOGENOM" id="CLU_529077_0_0_1"/>
<evidence type="ECO:0000313" key="4">
    <source>
        <dbReference type="EMBL" id="GAA93489.1"/>
    </source>
</evidence>
<accession>G7DSC9</accession>
<evidence type="ECO:0000256" key="1">
    <source>
        <dbReference type="SAM" id="MobiDB-lite"/>
    </source>
</evidence>
<dbReference type="InParanoid" id="G7DSC9"/>
<dbReference type="InterPro" id="IPR002913">
    <property type="entry name" value="START_lipid-bd_dom"/>
</dbReference>
<dbReference type="RefSeq" id="XP_014566597.1">
    <property type="nucleotide sequence ID" value="XM_014711111.1"/>
</dbReference>
<gene>
    <name evidence="4" type="primary">Mo00130</name>
    <name evidence="4" type="ORF">E5Q_00130</name>
</gene>
<dbReference type="InterPro" id="IPR051213">
    <property type="entry name" value="START_lipid_transfer"/>
</dbReference>
<dbReference type="STRING" id="764103.G7DSC9"/>
<dbReference type="AlphaFoldDB" id="G7DSC9"/>
<feature type="region of interest" description="Disordered" evidence="1">
    <location>
        <begin position="93"/>
        <end position="117"/>
    </location>
</feature>
<dbReference type="EMBL" id="BABT02000007">
    <property type="protein sequence ID" value="GAA93489.1"/>
    <property type="molecule type" value="Genomic_DNA"/>
</dbReference>
<keyword evidence="2" id="KW-0472">Membrane</keyword>
<dbReference type="InterPro" id="IPR023393">
    <property type="entry name" value="START-like_dom_sf"/>
</dbReference>